<dbReference type="AlphaFoldDB" id="A0A383WIX2"/>
<feature type="region of interest" description="Disordered" evidence="2">
    <location>
        <begin position="439"/>
        <end position="458"/>
    </location>
</feature>
<reference evidence="3 4" key="1">
    <citation type="submission" date="2016-10" db="EMBL/GenBank/DDBJ databases">
        <authorList>
            <person name="Cai Z."/>
        </authorList>
    </citation>
    <scope>NUCLEOTIDE SEQUENCE [LARGE SCALE GENOMIC DNA]</scope>
</reference>
<evidence type="ECO:0000256" key="2">
    <source>
        <dbReference type="SAM" id="MobiDB-lite"/>
    </source>
</evidence>
<keyword evidence="4" id="KW-1185">Reference proteome</keyword>
<dbReference type="Proteomes" id="UP000256970">
    <property type="component" value="Unassembled WGS sequence"/>
</dbReference>
<feature type="compositionally biased region" description="Acidic residues" evidence="2">
    <location>
        <begin position="443"/>
        <end position="452"/>
    </location>
</feature>
<accession>A0A383WIX2</accession>
<evidence type="ECO:0000256" key="1">
    <source>
        <dbReference type="SAM" id="Coils"/>
    </source>
</evidence>
<evidence type="ECO:0000313" key="4">
    <source>
        <dbReference type="Proteomes" id="UP000256970"/>
    </source>
</evidence>
<proteinExistence type="predicted"/>
<evidence type="ECO:0000313" key="3">
    <source>
        <dbReference type="EMBL" id="SZX77417.1"/>
    </source>
</evidence>
<name>A0A383WIX2_TETOB</name>
<feature type="region of interest" description="Disordered" evidence="2">
    <location>
        <begin position="337"/>
        <end position="372"/>
    </location>
</feature>
<gene>
    <name evidence="3" type="ORF">BQ4739_LOCUS17770</name>
</gene>
<sequence length="458" mass="50740">MLNKRKSVKDRIKVKANILRTAQRRAAQLQAENDWLRWEHQLITEMCKGFDWFRHLKLQALLADPELMMCIDSEQLTPADLQQQLGDSLATEDESRLLRQLSFLPQVQTESSLDAVAELTTALDGSNPLQERCNGSSASMHCGSSVFPASAGSMLPASAGSATSSSNSSISSQPLAPPDDPLWLLKHLLSLPSPACCNNMETMTLQELQALYKSTVHDLSLYLVQHSAGSVTGSTDEPRKKIQAAMTEHLKMIAQLCTARSELVTALQLSNSDTGEQVAEPDTQRIGWVVERLKLSPHQQHSIARGMGVFKRLLSPVLEELRQLQQQVDECTSPCASTSTGNSEGAAACSGDADGQAQQYSSSSARRRMLEQQEQRSARMKMLLRKDYFLRTWFSTYLYGQLSWVQLARMHVLMVPFYPVPFVFFSEVAAQVAANLAKRQEQVDEDTQDDDSPGSTST</sequence>
<dbReference type="EMBL" id="FNXT01001284">
    <property type="protein sequence ID" value="SZX77417.1"/>
    <property type="molecule type" value="Genomic_DNA"/>
</dbReference>
<organism evidence="3 4">
    <name type="scientific">Tetradesmus obliquus</name>
    <name type="common">Green alga</name>
    <name type="synonym">Acutodesmus obliquus</name>
    <dbReference type="NCBI Taxonomy" id="3088"/>
    <lineage>
        <taxon>Eukaryota</taxon>
        <taxon>Viridiplantae</taxon>
        <taxon>Chlorophyta</taxon>
        <taxon>core chlorophytes</taxon>
        <taxon>Chlorophyceae</taxon>
        <taxon>CS clade</taxon>
        <taxon>Sphaeropleales</taxon>
        <taxon>Scenedesmaceae</taxon>
        <taxon>Tetradesmus</taxon>
    </lineage>
</organism>
<protein>
    <submittedName>
        <fullName evidence="3">Uncharacterized protein</fullName>
    </submittedName>
</protein>
<keyword evidence="1" id="KW-0175">Coiled coil</keyword>
<feature type="coiled-coil region" evidence="1">
    <location>
        <begin position="12"/>
        <end position="39"/>
    </location>
</feature>